<keyword evidence="4 5" id="KW-0119">Carbohydrate metabolism</keyword>
<comment type="cofactor">
    <cofactor evidence="8">
        <name>a divalent metal cation</name>
        <dbReference type="ChEBI" id="CHEBI:60240"/>
    </cofactor>
    <text evidence="8">Binds 1 divalent metal cation per subunit.</text>
</comment>
<dbReference type="InterPro" id="IPR003764">
    <property type="entry name" value="GlcNAc_6-P_deAcase"/>
</dbReference>
<evidence type="ECO:0000256" key="6">
    <source>
        <dbReference type="PIRSR" id="PIRSR038994-1"/>
    </source>
</evidence>
<dbReference type="EMBL" id="LDJR01000058">
    <property type="protein sequence ID" value="OAK67885.1"/>
    <property type="molecule type" value="Genomic_DNA"/>
</dbReference>
<dbReference type="STRING" id="217031.ABB05_17745"/>
<evidence type="ECO:0000256" key="4">
    <source>
        <dbReference type="ARBA" id="ARBA00023277"/>
    </source>
</evidence>
<dbReference type="OrthoDB" id="9776488at2"/>
<dbReference type="PATRIC" id="fig|217031.6.peg.3850"/>
<keyword evidence="3 5" id="KW-0378">Hydrolase</keyword>
<dbReference type="GO" id="GO:0006046">
    <property type="term" value="P:N-acetylglucosamine catabolic process"/>
    <property type="evidence" value="ECO:0007669"/>
    <property type="project" value="TreeGrafter"/>
</dbReference>
<comment type="similarity">
    <text evidence="1 5">Belongs to the metallo-dependent hydrolases superfamily. NagA family.</text>
</comment>
<dbReference type="PANTHER" id="PTHR11113">
    <property type="entry name" value="N-ACETYLGLUCOSAMINE-6-PHOSPHATE DEACETYLASE"/>
    <property type="match status" value="1"/>
</dbReference>
<evidence type="ECO:0000256" key="8">
    <source>
        <dbReference type="PIRSR" id="PIRSR038994-3"/>
    </source>
</evidence>
<dbReference type="InterPro" id="IPR006680">
    <property type="entry name" value="Amidohydro-rel"/>
</dbReference>
<dbReference type="RefSeq" id="WP_064468616.1">
    <property type="nucleotide sequence ID" value="NZ_LDJR01000058.1"/>
</dbReference>
<protein>
    <submittedName>
        <fullName evidence="10">N-acetylglucosamine-6-phosphate deacetylase</fullName>
    </submittedName>
</protein>
<dbReference type="GO" id="GO:0046872">
    <property type="term" value="F:metal ion binding"/>
    <property type="evidence" value="ECO:0007669"/>
    <property type="project" value="UniProtKB-KW"/>
</dbReference>
<organism evidence="10 11">
    <name type="scientific">Lederbergia galactosidilytica</name>
    <dbReference type="NCBI Taxonomy" id="217031"/>
    <lineage>
        <taxon>Bacteria</taxon>
        <taxon>Bacillati</taxon>
        <taxon>Bacillota</taxon>
        <taxon>Bacilli</taxon>
        <taxon>Bacillales</taxon>
        <taxon>Bacillaceae</taxon>
        <taxon>Lederbergia</taxon>
    </lineage>
</organism>
<dbReference type="InterPro" id="IPR011059">
    <property type="entry name" value="Metal-dep_hydrolase_composite"/>
</dbReference>
<dbReference type="NCBIfam" id="TIGR00221">
    <property type="entry name" value="nagA"/>
    <property type="match status" value="1"/>
</dbReference>
<dbReference type="PIRSF" id="PIRSF038994">
    <property type="entry name" value="NagA"/>
    <property type="match status" value="1"/>
</dbReference>
<dbReference type="Gene3D" id="2.30.40.10">
    <property type="entry name" value="Urease, subunit C, domain 1"/>
    <property type="match status" value="1"/>
</dbReference>
<sequence>MEATDGKVKTVIEGIHYATDERILVTLEAGKISEMHSIPKQEEVSLPYIAPGLVDLQINGHGGDDFNTLPISEKLVEQITSSLWKEGITTYTPTIITNSDNAIQRAVEVIAKASKDNQHVNDCLAGIHLEGPFISPEDGPRGAHGKEYIKPPNWQLFQTWQKAANGMIKMITISPEWPSSIEFIAKCVENDVIVSIGHTAATIEQIQKAVRAGAKLSTHLGNGAHVMLPRHPNYIWEQLAQDDLWTCIIADGFHLPDSFLKVVLRTKGVQSLLVSDAVYLSGLEPGEYETHIGGKVVLTSEGKLYLQENPNLLAGSVKMLKDGITHLTRAKLCTLKEAWEMASIRPATFMKLPTQAGLVKGTPADLVVFKWEEKQVKILQTYKAGTLVYSA</sequence>
<dbReference type="GO" id="GO:0008448">
    <property type="term" value="F:N-acetylglucosamine-6-phosphate deacetylase activity"/>
    <property type="evidence" value="ECO:0007669"/>
    <property type="project" value="InterPro"/>
</dbReference>
<dbReference type="InterPro" id="IPR032466">
    <property type="entry name" value="Metal_Hydrolase"/>
</dbReference>
<feature type="binding site" evidence="7">
    <location>
        <position position="230"/>
    </location>
    <ligand>
        <name>substrate</name>
    </ligand>
</feature>
<feature type="binding site" evidence="8">
    <location>
        <position position="198"/>
    </location>
    <ligand>
        <name>Zn(2+)</name>
        <dbReference type="ChEBI" id="CHEBI:29105"/>
    </ligand>
</feature>
<evidence type="ECO:0000256" key="3">
    <source>
        <dbReference type="ARBA" id="ARBA00022801"/>
    </source>
</evidence>
<gene>
    <name evidence="10" type="ORF">ABB05_17745</name>
</gene>
<reference evidence="10 11" key="1">
    <citation type="submission" date="2015-05" db="EMBL/GenBank/DDBJ databases">
        <title>Comparison of genome.</title>
        <authorList>
            <person name="Zheng Z."/>
            <person name="Sun M."/>
        </authorList>
    </citation>
    <scope>NUCLEOTIDE SEQUENCE [LARGE SCALE GENOMIC DNA]</scope>
    <source>
        <strain evidence="10 11">G25-74</strain>
    </source>
</reference>
<evidence type="ECO:0000313" key="10">
    <source>
        <dbReference type="EMBL" id="OAK67885.1"/>
    </source>
</evidence>
<feature type="binding site" evidence="7">
    <location>
        <position position="254"/>
    </location>
    <ligand>
        <name>substrate</name>
    </ligand>
</feature>
<dbReference type="PANTHER" id="PTHR11113:SF14">
    <property type="entry name" value="N-ACETYLGLUCOSAMINE-6-PHOSPHATE DEACETYLASE"/>
    <property type="match status" value="1"/>
</dbReference>
<feature type="binding site" evidence="8">
    <location>
        <position position="219"/>
    </location>
    <ligand>
        <name>Zn(2+)</name>
        <dbReference type="ChEBI" id="CHEBI:29105"/>
    </ligand>
</feature>
<evidence type="ECO:0000256" key="1">
    <source>
        <dbReference type="ARBA" id="ARBA00010716"/>
    </source>
</evidence>
<dbReference type="Pfam" id="PF01979">
    <property type="entry name" value="Amidohydro_1"/>
    <property type="match status" value="1"/>
</dbReference>
<evidence type="ECO:0000256" key="2">
    <source>
        <dbReference type="ARBA" id="ARBA00022723"/>
    </source>
</evidence>
<feature type="binding site" evidence="7">
    <location>
        <begin position="222"/>
        <end position="223"/>
    </location>
    <ligand>
        <name>substrate</name>
    </ligand>
</feature>
<feature type="binding site" evidence="8">
    <location>
        <position position="130"/>
    </location>
    <ligand>
        <name>Zn(2+)</name>
        <dbReference type="ChEBI" id="CHEBI:29105"/>
    </ligand>
</feature>
<feature type="binding site" evidence="7">
    <location>
        <position position="143"/>
    </location>
    <ligand>
        <name>substrate</name>
    </ligand>
</feature>
<evidence type="ECO:0000259" key="9">
    <source>
        <dbReference type="Pfam" id="PF01979"/>
    </source>
</evidence>
<keyword evidence="11" id="KW-1185">Reference proteome</keyword>
<feature type="active site" description="Proton donor/acceptor" evidence="6">
    <location>
        <position position="276"/>
    </location>
</feature>
<name>A0A177ZJA8_9BACI</name>
<dbReference type="Proteomes" id="UP000077881">
    <property type="component" value="Unassembled WGS sequence"/>
</dbReference>
<dbReference type="SUPFAM" id="SSF51556">
    <property type="entry name" value="Metallo-dependent hydrolases"/>
    <property type="match status" value="1"/>
</dbReference>
<proteinExistence type="inferred from homology"/>
<dbReference type="AlphaFoldDB" id="A0A177ZJA8"/>
<keyword evidence="2 8" id="KW-0479">Metal-binding</keyword>
<evidence type="ECO:0000256" key="5">
    <source>
        <dbReference type="PIRNR" id="PIRNR038994"/>
    </source>
</evidence>
<evidence type="ECO:0000256" key="7">
    <source>
        <dbReference type="PIRSR" id="PIRSR038994-2"/>
    </source>
</evidence>
<comment type="caution">
    <text evidence="10">The sequence shown here is derived from an EMBL/GenBank/DDBJ whole genome shotgun (WGS) entry which is preliminary data.</text>
</comment>
<dbReference type="Gene3D" id="3.20.20.140">
    <property type="entry name" value="Metal-dependent hydrolases"/>
    <property type="match status" value="1"/>
</dbReference>
<feature type="binding site" evidence="7">
    <location>
        <begin position="313"/>
        <end position="315"/>
    </location>
    <ligand>
        <name>substrate</name>
    </ligand>
</feature>
<feature type="domain" description="Amidohydrolase-related" evidence="9">
    <location>
        <begin position="48"/>
        <end position="388"/>
    </location>
</feature>
<evidence type="ECO:0000313" key="11">
    <source>
        <dbReference type="Proteomes" id="UP000077881"/>
    </source>
</evidence>
<accession>A0A177ZJA8</accession>